<feature type="transmembrane region" description="Helical" evidence="2">
    <location>
        <begin position="98"/>
        <end position="119"/>
    </location>
</feature>
<dbReference type="EMBL" id="JAAVSD010000001">
    <property type="protein sequence ID" value="NLR28699.1"/>
    <property type="molecule type" value="Genomic_DNA"/>
</dbReference>
<keyword evidence="4" id="KW-0645">Protease</keyword>
<organism evidence="4 5">
    <name type="scientific">Levilactobacillus tujiorum</name>
    <dbReference type="NCBI Taxonomy" id="2912243"/>
    <lineage>
        <taxon>Bacteria</taxon>
        <taxon>Bacillati</taxon>
        <taxon>Bacillota</taxon>
        <taxon>Bacilli</taxon>
        <taxon>Lactobacillales</taxon>
        <taxon>Lactobacillaceae</taxon>
        <taxon>Levilactobacillus</taxon>
    </lineage>
</organism>
<dbReference type="InterPro" id="IPR003675">
    <property type="entry name" value="Rce1/LyrA-like_dom"/>
</dbReference>
<feature type="transmembrane region" description="Helical" evidence="2">
    <location>
        <begin position="35"/>
        <end position="52"/>
    </location>
</feature>
<dbReference type="PANTHER" id="PTHR36435">
    <property type="entry name" value="SLR1288 PROTEIN"/>
    <property type="match status" value="1"/>
</dbReference>
<name>A0ABX1L2Y7_9LACO</name>
<evidence type="ECO:0000313" key="4">
    <source>
        <dbReference type="EMBL" id="NLR28699.1"/>
    </source>
</evidence>
<feature type="transmembrane region" description="Helical" evidence="2">
    <location>
        <begin position="217"/>
        <end position="239"/>
    </location>
</feature>
<keyword evidence="4" id="KW-0482">Metalloprotease</keyword>
<evidence type="ECO:0000256" key="2">
    <source>
        <dbReference type="SAM" id="Phobius"/>
    </source>
</evidence>
<feature type="transmembrane region" description="Helical" evidence="2">
    <location>
        <begin position="139"/>
        <end position="160"/>
    </location>
</feature>
<comment type="similarity">
    <text evidence="1">Belongs to the UPF0177 family.</text>
</comment>
<dbReference type="GO" id="GO:0008237">
    <property type="term" value="F:metallopeptidase activity"/>
    <property type="evidence" value="ECO:0007669"/>
    <property type="project" value="UniProtKB-KW"/>
</dbReference>
<dbReference type="PANTHER" id="PTHR36435:SF1">
    <property type="entry name" value="CAAX AMINO TERMINAL PROTEASE FAMILY PROTEIN"/>
    <property type="match status" value="1"/>
</dbReference>
<feature type="transmembrane region" description="Helical" evidence="2">
    <location>
        <begin position="7"/>
        <end position="29"/>
    </location>
</feature>
<keyword evidence="4" id="KW-0378">Hydrolase</keyword>
<dbReference type="Pfam" id="PF02517">
    <property type="entry name" value="Rce1-like"/>
    <property type="match status" value="1"/>
</dbReference>
<comment type="caution">
    <text evidence="4">The sequence shown here is derived from an EMBL/GenBank/DDBJ whole genome shotgun (WGS) entry which is preliminary data.</text>
</comment>
<keyword evidence="2" id="KW-0812">Transmembrane</keyword>
<feature type="domain" description="CAAX prenyl protease 2/Lysostaphin resistance protein A-like" evidence="3">
    <location>
        <begin position="104"/>
        <end position="203"/>
    </location>
</feature>
<gene>
    <name evidence="4" type="ORF">HEQ44_00675</name>
</gene>
<dbReference type="Proteomes" id="UP000707477">
    <property type="component" value="Unassembled WGS sequence"/>
</dbReference>
<protein>
    <submittedName>
        <fullName evidence="4">CPBP family intramembrane metalloprotease</fullName>
    </submittedName>
</protein>
<dbReference type="InterPro" id="IPR052710">
    <property type="entry name" value="CAAX_protease"/>
</dbReference>
<keyword evidence="2" id="KW-1133">Transmembrane helix</keyword>
<feature type="transmembrane region" description="Helical" evidence="2">
    <location>
        <begin position="166"/>
        <end position="186"/>
    </location>
</feature>
<proteinExistence type="inferred from homology"/>
<feature type="transmembrane region" description="Helical" evidence="2">
    <location>
        <begin position="73"/>
        <end position="92"/>
    </location>
</feature>
<sequence length="252" mass="28375">MNQRKSFQLVISWFLCVLLLFGLSLVASALKLSDVHAIILQELTLVIIFCLLNRYWVKINIHFKSDLSFKTQLITNAVPLIYMLLLLIIISQELGQTSILKFCLYGIAAALVALFEEYLFRGMILGGLMAQFRGRKSTVVIEAVLISSLIFSLTHILNIFHQSLSMTATQVVGVFGLGLLLGAIYLRTRSLWWPILLHLCLDFSGFLRFGFRQGTDPATTVSATSIVAVVLLMITLFLLRPSKQEQIMRNFT</sequence>
<keyword evidence="2" id="KW-0472">Membrane</keyword>
<evidence type="ECO:0000256" key="1">
    <source>
        <dbReference type="ARBA" id="ARBA00009067"/>
    </source>
</evidence>
<evidence type="ECO:0000259" key="3">
    <source>
        <dbReference type="Pfam" id="PF02517"/>
    </source>
</evidence>
<evidence type="ECO:0000313" key="5">
    <source>
        <dbReference type="Proteomes" id="UP000707477"/>
    </source>
</evidence>
<keyword evidence="5" id="KW-1185">Reference proteome</keyword>
<accession>A0ABX1L2Y7</accession>
<reference evidence="4 5" key="1">
    <citation type="submission" date="2020-03" db="EMBL/GenBank/DDBJ databases">
        <authorList>
            <person name="Zhang Z."/>
            <person name="Guo Z."/>
            <person name="Hou Q."/>
            <person name="Shen X."/>
        </authorList>
    </citation>
    <scope>NUCLEOTIDE SEQUENCE [LARGE SCALE GENOMIC DNA]</scope>
    <source>
        <strain evidence="4 5">HBUAS51329</strain>
    </source>
</reference>
<feature type="transmembrane region" description="Helical" evidence="2">
    <location>
        <begin position="191"/>
        <end position="211"/>
    </location>
</feature>
<dbReference type="RefSeq" id="WP_168848658.1">
    <property type="nucleotide sequence ID" value="NZ_JAAVSD010000001.1"/>
</dbReference>